<name>C0PEP0_MAIZE</name>
<evidence type="ECO:0000313" key="2">
    <source>
        <dbReference type="EMBL" id="ACN33656.1"/>
    </source>
</evidence>
<dbReference type="AlphaFoldDB" id="C0PEP0"/>
<sequence length="136" mass="15583">MPVLPREPEEGPVQRPVGAHRRRRRDRHGDAGEGEREALPQLHRQPAPDRPRQHAAGLLRLPSLARLLPPPPTLKLWKRKGVWEEDAAYKRQGLPAADHPLRIELAKRSRCRPTDDTLVGMPRRCAGFIAWWRCSL</sequence>
<feature type="region of interest" description="Disordered" evidence="1">
    <location>
        <begin position="1"/>
        <end position="53"/>
    </location>
</feature>
<reference evidence="2" key="1">
    <citation type="journal article" date="2009" name="PLoS Genet.">
        <title>Sequencing, mapping, and analysis of 27,455 maize full-length cDNAs.</title>
        <authorList>
            <person name="Soderlund C."/>
            <person name="Descour A."/>
            <person name="Kudrna D."/>
            <person name="Bomhoff M."/>
            <person name="Boyd L."/>
            <person name="Currie J."/>
            <person name="Angelova A."/>
            <person name="Collura K."/>
            <person name="Wissotski M."/>
            <person name="Ashley E."/>
            <person name="Morrow D."/>
            <person name="Fernandes J."/>
            <person name="Walbot V."/>
            <person name="Yu Y."/>
        </authorList>
    </citation>
    <scope>NUCLEOTIDE SEQUENCE</scope>
    <source>
        <strain evidence="2">B73</strain>
    </source>
</reference>
<accession>C0PEP0</accession>
<evidence type="ECO:0000256" key="1">
    <source>
        <dbReference type="SAM" id="MobiDB-lite"/>
    </source>
</evidence>
<organism evidence="2">
    <name type="scientific">Zea mays</name>
    <name type="common">Maize</name>
    <dbReference type="NCBI Taxonomy" id="4577"/>
    <lineage>
        <taxon>Eukaryota</taxon>
        <taxon>Viridiplantae</taxon>
        <taxon>Streptophyta</taxon>
        <taxon>Embryophyta</taxon>
        <taxon>Tracheophyta</taxon>
        <taxon>Spermatophyta</taxon>
        <taxon>Magnoliopsida</taxon>
        <taxon>Liliopsida</taxon>
        <taxon>Poales</taxon>
        <taxon>Poaceae</taxon>
        <taxon>PACMAD clade</taxon>
        <taxon>Panicoideae</taxon>
        <taxon>Andropogonodae</taxon>
        <taxon>Andropogoneae</taxon>
        <taxon>Tripsacinae</taxon>
        <taxon>Zea</taxon>
    </lineage>
</organism>
<dbReference type="EMBL" id="BT066759">
    <property type="protein sequence ID" value="ACN33656.1"/>
    <property type="molecule type" value="mRNA"/>
</dbReference>
<proteinExistence type="evidence at transcript level"/>
<feature type="compositionally biased region" description="Basic and acidic residues" evidence="1">
    <location>
        <begin position="27"/>
        <end position="38"/>
    </location>
</feature>
<protein>
    <submittedName>
        <fullName evidence="2">Uncharacterized protein</fullName>
    </submittedName>
</protein>